<name>A0A5N5NDU7_9ROSI</name>
<dbReference type="AlphaFoldDB" id="A0A5N5NDU7"/>
<dbReference type="PANTHER" id="PTHR33710">
    <property type="entry name" value="BNAC02G09200D PROTEIN"/>
    <property type="match status" value="1"/>
</dbReference>
<gene>
    <name evidence="2" type="ORF">DKX38_004675</name>
</gene>
<evidence type="ECO:0000259" key="1">
    <source>
        <dbReference type="Pfam" id="PF13966"/>
    </source>
</evidence>
<organism evidence="2 3">
    <name type="scientific">Salix brachista</name>
    <dbReference type="NCBI Taxonomy" id="2182728"/>
    <lineage>
        <taxon>Eukaryota</taxon>
        <taxon>Viridiplantae</taxon>
        <taxon>Streptophyta</taxon>
        <taxon>Embryophyta</taxon>
        <taxon>Tracheophyta</taxon>
        <taxon>Spermatophyta</taxon>
        <taxon>Magnoliopsida</taxon>
        <taxon>eudicotyledons</taxon>
        <taxon>Gunneridae</taxon>
        <taxon>Pentapetalae</taxon>
        <taxon>rosids</taxon>
        <taxon>fabids</taxon>
        <taxon>Malpighiales</taxon>
        <taxon>Salicaceae</taxon>
        <taxon>Saliceae</taxon>
        <taxon>Salix</taxon>
    </lineage>
</organism>
<dbReference type="InterPro" id="IPR026960">
    <property type="entry name" value="RVT-Znf"/>
</dbReference>
<evidence type="ECO:0000313" key="3">
    <source>
        <dbReference type="Proteomes" id="UP000326939"/>
    </source>
</evidence>
<feature type="domain" description="Reverse transcriptase zinc-binding" evidence="1">
    <location>
        <begin position="308"/>
        <end position="390"/>
    </location>
</feature>
<proteinExistence type="predicted"/>
<sequence length="531" mass="61812">MEAVLPKILPLGWDAWTNIEDHHNGRIIVGWNASQFQLRRIESSAQWITCELLNPHTFSGTRVTFVYGFNNYGERTVLWDYIQRTSEENKFIPWAIMGDFNAVMRPSDRSGGASDWQRHHEDFPTCIAQSSLQQVPYNGFRMSWHNGQSGANTIMRKLDWVFGNLPLLTAWPTARVQFLPRHQSDHSAMIIALNGPKLRERPSFKFMNQWAEHGDFHEIVQRVWGESIPGNPMFRLTTKLAKLKQLLRNKHLRKEMGDLAIQYYKSILRGTRPAQGLNLGEYYNKAISPNSEQEDEHCWELSATGVCTIHSVWDNIRIAGPQDGGGKLIWHKWHIPRHAFVLWLASKCRLRTIDRMHNQPLPQPPCLLCRTHEENHNHLFFQCRYSQMVWQALLLKAQVHWPTIPWMEAWDWATTEYNSGVQTKMMGLLLGATVYCLWQERNRRFHDQHFGTPQKMIEDITNLIRDKLGTLRERDEMPESLRSRWNIPLRLGLLWWAGLRCSAFGLFQGPSAPLKRAGFVPSEGCFQPFLV</sequence>
<dbReference type="Proteomes" id="UP000326939">
    <property type="component" value="Chromosome 3"/>
</dbReference>
<dbReference type="InterPro" id="IPR036691">
    <property type="entry name" value="Endo/exonu/phosph_ase_sf"/>
</dbReference>
<accession>A0A5N5NDU7</accession>
<dbReference type="EMBL" id="VDCV01000003">
    <property type="protein sequence ID" value="KAB5564621.1"/>
    <property type="molecule type" value="Genomic_DNA"/>
</dbReference>
<evidence type="ECO:0000313" key="2">
    <source>
        <dbReference type="EMBL" id="KAB5564621.1"/>
    </source>
</evidence>
<keyword evidence="3" id="KW-1185">Reference proteome</keyword>
<protein>
    <recommendedName>
        <fullName evidence="1">Reverse transcriptase zinc-binding domain-containing protein</fullName>
    </recommendedName>
</protein>
<dbReference type="SUPFAM" id="SSF56219">
    <property type="entry name" value="DNase I-like"/>
    <property type="match status" value="1"/>
</dbReference>
<comment type="caution">
    <text evidence="2">The sequence shown here is derived from an EMBL/GenBank/DDBJ whole genome shotgun (WGS) entry which is preliminary data.</text>
</comment>
<dbReference type="Gene3D" id="3.60.10.10">
    <property type="entry name" value="Endonuclease/exonuclease/phosphatase"/>
    <property type="match status" value="1"/>
</dbReference>
<dbReference type="Pfam" id="PF13966">
    <property type="entry name" value="zf-RVT"/>
    <property type="match status" value="1"/>
</dbReference>
<reference evidence="3" key="1">
    <citation type="journal article" date="2019" name="Gigascience">
        <title>De novo genome assembly of the endangered Acer yangbiense, a plant species with extremely small populations endemic to Yunnan Province, China.</title>
        <authorList>
            <person name="Yang J."/>
            <person name="Wariss H.M."/>
            <person name="Tao L."/>
            <person name="Zhang R."/>
            <person name="Yun Q."/>
            <person name="Hollingsworth P."/>
            <person name="Dao Z."/>
            <person name="Luo G."/>
            <person name="Guo H."/>
            <person name="Ma Y."/>
            <person name="Sun W."/>
        </authorList>
    </citation>
    <scope>NUCLEOTIDE SEQUENCE [LARGE SCALE GENOMIC DNA]</scope>
    <source>
        <strain evidence="3">cv. br00</strain>
    </source>
</reference>
<dbReference type="PANTHER" id="PTHR33710:SF71">
    <property type="entry name" value="ENDONUCLEASE_EXONUCLEASE_PHOSPHATASE DOMAIN-CONTAINING PROTEIN"/>
    <property type="match status" value="1"/>
</dbReference>